<dbReference type="AlphaFoldDB" id="A0A5J4Z2V2"/>
<evidence type="ECO:0008006" key="5">
    <source>
        <dbReference type="Google" id="ProtNLM"/>
    </source>
</evidence>
<feature type="transmembrane region" description="Helical" evidence="2">
    <location>
        <begin position="101"/>
        <end position="127"/>
    </location>
</feature>
<feature type="compositionally biased region" description="Low complexity" evidence="1">
    <location>
        <begin position="45"/>
        <end position="67"/>
    </location>
</feature>
<evidence type="ECO:0000313" key="3">
    <source>
        <dbReference type="EMBL" id="KAA8497502.1"/>
    </source>
</evidence>
<evidence type="ECO:0000313" key="4">
    <source>
        <dbReference type="Proteomes" id="UP000324585"/>
    </source>
</evidence>
<keyword evidence="2" id="KW-1133">Transmembrane helix</keyword>
<keyword evidence="4" id="KW-1185">Reference proteome</keyword>
<evidence type="ECO:0000256" key="1">
    <source>
        <dbReference type="SAM" id="MobiDB-lite"/>
    </source>
</evidence>
<name>A0A5J4Z2V2_PORPP</name>
<proteinExistence type="predicted"/>
<comment type="caution">
    <text evidence="3">The sequence shown here is derived from an EMBL/GenBank/DDBJ whole genome shotgun (WGS) entry which is preliminary data.</text>
</comment>
<reference evidence="4" key="1">
    <citation type="journal article" date="2019" name="Nat. Commun.">
        <title>Expansion of phycobilisome linker gene families in mesophilic red algae.</title>
        <authorList>
            <person name="Lee J."/>
            <person name="Kim D."/>
            <person name="Bhattacharya D."/>
            <person name="Yoon H.S."/>
        </authorList>
    </citation>
    <scope>NUCLEOTIDE SEQUENCE [LARGE SCALE GENOMIC DNA]</scope>
    <source>
        <strain evidence="4">CCMP 1328</strain>
    </source>
</reference>
<dbReference type="Proteomes" id="UP000324585">
    <property type="component" value="Unassembled WGS sequence"/>
</dbReference>
<sequence length="393" mass="44296">MIQGRRPEQETWSGQVVRLVEKVKGRIILHGAMAAQQPNEQNGTSSSSSSAVDAKHAAGAAKHNGSNGLNEMSRPSAAAFLQRPWKKLGKVDRRIHVKVPLWMPSLGALVLSLFVGTLLGASFQTWFVLETMGSYEHPWMDSVIGQVIKTLDIPVMVTLREKEFVSTSPDQPLSEIFPSYMDNDTFNKMRDCLIDHPHIQRNHLNPDGFKYTRGFVIKFSDLGIPKFRAETLFNCGSFNPLLPFFDKARDIRANGFVMNVLVADKPNNASELVVGRHVDNTLKHSRPNTDFLAHTVTVLYLSVPPDMEGGELEVLGTREQYEEGGGTVKSRITPVQNKGARFRGDAYHQVRGYTTETDQRRVSLVLEQYRVPRRFHRYLSKYEHSEKDGVLMM</sequence>
<keyword evidence="2" id="KW-0812">Transmembrane</keyword>
<evidence type="ECO:0000256" key="2">
    <source>
        <dbReference type="SAM" id="Phobius"/>
    </source>
</evidence>
<dbReference type="OrthoDB" id="203880at2759"/>
<dbReference type="EMBL" id="VRMN01000001">
    <property type="protein sequence ID" value="KAA8497502.1"/>
    <property type="molecule type" value="Genomic_DNA"/>
</dbReference>
<organism evidence="3 4">
    <name type="scientific">Porphyridium purpureum</name>
    <name type="common">Red alga</name>
    <name type="synonym">Porphyridium cruentum</name>
    <dbReference type="NCBI Taxonomy" id="35688"/>
    <lineage>
        <taxon>Eukaryota</taxon>
        <taxon>Rhodophyta</taxon>
        <taxon>Bangiophyceae</taxon>
        <taxon>Porphyridiales</taxon>
        <taxon>Porphyridiaceae</taxon>
        <taxon>Porphyridium</taxon>
    </lineage>
</organism>
<gene>
    <name evidence="3" type="ORF">FVE85_5087</name>
</gene>
<protein>
    <recommendedName>
        <fullName evidence="5">Fe2OG dioxygenase domain-containing protein</fullName>
    </recommendedName>
</protein>
<feature type="region of interest" description="Disordered" evidence="1">
    <location>
        <begin position="32"/>
        <end position="71"/>
    </location>
</feature>
<accession>A0A5J4Z2V2</accession>
<keyword evidence="2" id="KW-0472">Membrane</keyword>